<dbReference type="RefSeq" id="WP_078670717.1">
    <property type="nucleotide sequence ID" value="NZ_FUWZ01000003.1"/>
</dbReference>
<sequence>MNILFKLADAARVMIRSGRGPGAFLQGGASIASTQLVYNCSHYIPSLHTILDVGANKGQFALAVAHRYPQARIYSFEPVPDTYTLLQQYTRKISAIRAFNFALGSSDGSLEFYSNAYSHASSALQVSTAQIQLKPQTAHTRKMAVPVKRLDQLPDIRLKSPTLLKLDVQGFEREVLRGATTLLPQIDYLLFETSFIPMYDGEPLFDEMHHFVKSLGFDFIAPVGYLQSDNLRILQMDLLYQKRNDQSNTGM</sequence>
<feature type="domain" description="Methyltransferase FkbM" evidence="1">
    <location>
        <begin position="52"/>
        <end position="219"/>
    </location>
</feature>
<dbReference type="InterPro" id="IPR053188">
    <property type="entry name" value="FkbM_Methyltransferase"/>
</dbReference>
<protein>
    <submittedName>
        <fullName evidence="2">Methyltransferase, FkbM family</fullName>
    </submittedName>
</protein>
<keyword evidence="2" id="KW-0489">Methyltransferase</keyword>
<dbReference type="GO" id="GO:0032259">
    <property type="term" value="P:methylation"/>
    <property type="evidence" value="ECO:0007669"/>
    <property type="project" value="UniProtKB-KW"/>
</dbReference>
<dbReference type="Pfam" id="PF05050">
    <property type="entry name" value="Methyltransf_21"/>
    <property type="match status" value="1"/>
</dbReference>
<organism evidence="2 3">
    <name type="scientific">Chitinophaga eiseniae</name>
    <dbReference type="NCBI Taxonomy" id="634771"/>
    <lineage>
        <taxon>Bacteria</taxon>
        <taxon>Pseudomonadati</taxon>
        <taxon>Bacteroidota</taxon>
        <taxon>Chitinophagia</taxon>
        <taxon>Chitinophagales</taxon>
        <taxon>Chitinophagaceae</taxon>
        <taxon>Chitinophaga</taxon>
    </lineage>
</organism>
<proteinExistence type="predicted"/>
<dbReference type="Gene3D" id="3.40.50.150">
    <property type="entry name" value="Vaccinia Virus protein VP39"/>
    <property type="match status" value="1"/>
</dbReference>
<evidence type="ECO:0000259" key="1">
    <source>
        <dbReference type="Pfam" id="PF05050"/>
    </source>
</evidence>
<dbReference type="PANTHER" id="PTHR36973">
    <property type="entry name" value="SLL1456 PROTEIN-RELATED"/>
    <property type="match status" value="1"/>
</dbReference>
<dbReference type="AlphaFoldDB" id="A0A1T4SRF8"/>
<dbReference type="NCBIfam" id="TIGR01444">
    <property type="entry name" value="fkbM_fam"/>
    <property type="match status" value="1"/>
</dbReference>
<dbReference type="Proteomes" id="UP000190367">
    <property type="component" value="Unassembled WGS sequence"/>
</dbReference>
<keyword evidence="3" id="KW-1185">Reference proteome</keyword>
<accession>A0A1T4SRF8</accession>
<dbReference type="GO" id="GO:0008171">
    <property type="term" value="F:O-methyltransferase activity"/>
    <property type="evidence" value="ECO:0007669"/>
    <property type="project" value="TreeGrafter"/>
</dbReference>
<dbReference type="PANTHER" id="PTHR36973:SF4">
    <property type="entry name" value="NODULATION PROTEIN"/>
    <property type="match status" value="1"/>
</dbReference>
<evidence type="ECO:0000313" key="2">
    <source>
        <dbReference type="EMBL" id="SKA30815.1"/>
    </source>
</evidence>
<dbReference type="STRING" id="634771.SAMN04488128_103354"/>
<dbReference type="EMBL" id="FUWZ01000003">
    <property type="protein sequence ID" value="SKA30815.1"/>
    <property type="molecule type" value="Genomic_DNA"/>
</dbReference>
<keyword evidence="2" id="KW-0808">Transferase</keyword>
<dbReference type="InterPro" id="IPR006342">
    <property type="entry name" value="FkbM_mtfrase"/>
</dbReference>
<gene>
    <name evidence="2" type="ORF">SAMN04488128_103354</name>
</gene>
<dbReference type="OrthoDB" id="9812600at2"/>
<name>A0A1T4SRF8_9BACT</name>
<dbReference type="SUPFAM" id="SSF53335">
    <property type="entry name" value="S-adenosyl-L-methionine-dependent methyltransferases"/>
    <property type="match status" value="1"/>
</dbReference>
<evidence type="ECO:0000313" key="3">
    <source>
        <dbReference type="Proteomes" id="UP000190367"/>
    </source>
</evidence>
<dbReference type="InterPro" id="IPR029063">
    <property type="entry name" value="SAM-dependent_MTases_sf"/>
</dbReference>
<reference evidence="3" key="1">
    <citation type="submission" date="2017-02" db="EMBL/GenBank/DDBJ databases">
        <authorList>
            <person name="Varghese N."/>
            <person name="Submissions S."/>
        </authorList>
    </citation>
    <scope>NUCLEOTIDE SEQUENCE [LARGE SCALE GENOMIC DNA]</scope>
    <source>
        <strain evidence="3">DSM 22224</strain>
    </source>
</reference>